<evidence type="ECO:0000256" key="6">
    <source>
        <dbReference type="ARBA" id="ARBA00022927"/>
    </source>
</evidence>
<dbReference type="InterPro" id="IPR003849">
    <property type="entry name" value="Preprotein_translocase_YajC"/>
</dbReference>
<keyword evidence="7 11" id="KW-1133">Transmembrane helix</keyword>
<reference evidence="12 13" key="1">
    <citation type="submission" date="2019-09" db="EMBL/GenBank/DDBJ databases">
        <title>Serinicoccus pratensis sp. nov., isolated from meadow soil.</title>
        <authorList>
            <person name="Zhang W."/>
        </authorList>
    </citation>
    <scope>NUCLEOTIDE SEQUENCE [LARGE SCALE GENOMIC DNA]</scope>
    <source>
        <strain evidence="12 13">W204</strain>
    </source>
</reference>
<proteinExistence type="inferred from homology"/>
<keyword evidence="3" id="KW-0813">Transport</keyword>
<protein>
    <submittedName>
        <fullName evidence="12">Preprotein translocase subunit YajC</fullName>
    </submittedName>
</protein>
<dbReference type="PANTHER" id="PTHR33909">
    <property type="entry name" value="SEC TRANSLOCON ACCESSORY COMPLEX SUBUNIT YAJC"/>
    <property type="match status" value="1"/>
</dbReference>
<dbReference type="AlphaFoldDB" id="A0A5J6V3N4"/>
<evidence type="ECO:0000256" key="7">
    <source>
        <dbReference type="ARBA" id="ARBA00022989"/>
    </source>
</evidence>
<name>A0A5J6V3N4_9MICO</name>
<comment type="similarity">
    <text evidence="2">Belongs to the YajC family.</text>
</comment>
<evidence type="ECO:0000256" key="4">
    <source>
        <dbReference type="ARBA" id="ARBA00022475"/>
    </source>
</evidence>
<dbReference type="PANTHER" id="PTHR33909:SF1">
    <property type="entry name" value="SEC TRANSLOCON ACCESSORY COMPLEX SUBUNIT YAJC"/>
    <property type="match status" value="1"/>
</dbReference>
<dbReference type="Proteomes" id="UP000326546">
    <property type="component" value="Chromosome"/>
</dbReference>
<dbReference type="OrthoDB" id="2200301at2"/>
<keyword evidence="5 11" id="KW-0812">Transmembrane</keyword>
<evidence type="ECO:0000256" key="11">
    <source>
        <dbReference type="SAM" id="Phobius"/>
    </source>
</evidence>
<dbReference type="EMBL" id="CP044427">
    <property type="protein sequence ID" value="QFG68560.1"/>
    <property type="molecule type" value="Genomic_DNA"/>
</dbReference>
<accession>A0A5J6V3N4</accession>
<dbReference type="GO" id="GO:0015031">
    <property type="term" value="P:protein transport"/>
    <property type="evidence" value="ECO:0007669"/>
    <property type="project" value="UniProtKB-KW"/>
</dbReference>
<evidence type="ECO:0000256" key="1">
    <source>
        <dbReference type="ARBA" id="ARBA00004162"/>
    </source>
</evidence>
<dbReference type="Pfam" id="PF02699">
    <property type="entry name" value="YajC"/>
    <property type="match status" value="1"/>
</dbReference>
<comment type="subcellular location">
    <subcellularLocation>
        <location evidence="1">Cell membrane</location>
        <topology evidence="1">Single-pass membrane protein</topology>
    </subcellularLocation>
</comment>
<keyword evidence="9 11" id="KW-0472">Membrane</keyword>
<organism evidence="12 13">
    <name type="scientific">Ornithinimicrobium pratense</name>
    <dbReference type="NCBI Taxonomy" id="2593973"/>
    <lineage>
        <taxon>Bacteria</taxon>
        <taxon>Bacillati</taxon>
        <taxon>Actinomycetota</taxon>
        <taxon>Actinomycetes</taxon>
        <taxon>Micrococcales</taxon>
        <taxon>Ornithinimicrobiaceae</taxon>
        <taxon>Ornithinimicrobium</taxon>
    </lineage>
</organism>
<dbReference type="RefSeq" id="WP_158060948.1">
    <property type="nucleotide sequence ID" value="NZ_CP044427.1"/>
</dbReference>
<keyword evidence="4" id="KW-1003">Cell membrane</keyword>
<keyword evidence="13" id="KW-1185">Reference proteome</keyword>
<evidence type="ECO:0000256" key="2">
    <source>
        <dbReference type="ARBA" id="ARBA00006742"/>
    </source>
</evidence>
<evidence type="ECO:0000256" key="5">
    <source>
        <dbReference type="ARBA" id="ARBA00022692"/>
    </source>
</evidence>
<keyword evidence="8" id="KW-0811">Translocation</keyword>
<dbReference type="GO" id="GO:0005886">
    <property type="term" value="C:plasma membrane"/>
    <property type="evidence" value="ECO:0007669"/>
    <property type="project" value="UniProtKB-SubCell"/>
</dbReference>
<dbReference type="KEGG" id="serw:FY030_07375"/>
<evidence type="ECO:0000313" key="13">
    <source>
        <dbReference type="Proteomes" id="UP000326546"/>
    </source>
</evidence>
<sequence length="123" mass="12558">MTLATGAAASQGTGGLSILILALPILLLVWLMFSQRRRTKALGEAQQAVQVGQEVLTTSGIHGVVAGLEGEVVQLRIAEGVVIRMDRRAIVPLSIAQAGPGRAAPGNADPGTTNPDAGGTNPR</sequence>
<keyword evidence="6" id="KW-0653">Protein transport</keyword>
<evidence type="ECO:0000256" key="9">
    <source>
        <dbReference type="ARBA" id="ARBA00023136"/>
    </source>
</evidence>
<dbReference type="SMART" id="SM01323">
    <property type="entry name" value="YajC"/>
    <property type="match status" value="1"/>
</dbReference>
<evidence type="ECO:0000256" key="3">
    <source>
        <dbReference type="ARBA" id="ARBA00022448"/>
    </source>
</evidence>
<feature type="region of interest" description="Disordered" evidence="10">
    <location>
        <begin position="98"/>
        <end position="123"/>
    </location>
</feature>
<evidence type="ECO:0000256" key="10">
    <source>
        <dbReference type="SAM" id="MobiDB-lite"/>
    </source>
</evidence>
<evidence type="ECO:0000256" key="8">
    <source>
        <dbReference type="ARBA" id="ARBA00023010"/>
    </source>
</evidence>
<gene>
    <name evidence="12" type="ORF">FY030_07375</name>
</gene>
<evidence type="ECO:0000313" key="12">
    <source>
        <dbReference type="EMBL" id="QFG68560.1"/>
    </source>
</evidence>
<feature type="transmembrane region" description="Helical" evidence="11">
    <location>
        <begin position="12"/>
        <end position="33"/>
    </location>
</feature>